<keyword evidence="6" id="KW-0819">tRNA processing</keyword>
<proteinExistence type="predicted"/>
<evidence type="ECO:0000313" key="11">
    <source>
        <dbReference type="EMBL" id="AKG38828.1"/>
    </source>
</evidence>
<dbReference type="Pfam" id="PF25133">
    <property type="entry name" value="TYW2_N_2"/>
    <property type="match status" value="1"/>
</dbReference>
<evidence type="ECO:0000259" key="10">
    <source>
        <dbReference type="PROSITE" id="PS51684"/>
    </source>
</evidence>
<dbReference type="GO" id="GO:0005737">
    <property type="term" value="C:cytoplasm"/>
    <property type="evidence" value="ECO:0007669"/>
    <property type="project" value="TreeGrafter"/>
</dbReference>
<keyword evidence="12" id="KW-1185">Reference proteome</keyword>
<dbReference type="PATRIC" id="fig|1550241.5.peg.1155"/>
<evidence type="ECO:0000256" key="8">
    <source>
        <dbReference type="ARBA" id="ARBA00033392"/>
    </source>
</evidence>
<evidence type="ECO:0000256" key="7">
    <source>
        <dbReference type="ARBA" id="ARBA00029736"/>
    </source>
</evidence>
<dbReference type="STRING" id="1550241.MA03_05500"/>
<dbReference type="HOGENOM" id="CLU_022610_0_0_2"/>
<accession>A0A0F7FIT2</accession>
<dbReference type="EC" id="2.1.1.228" evidence="1"/>
<keyword evidence="2" id="KW-0963">Cytoplasm</keyword>
<gene>
    <name evidence="11" type="ORF">MA03_05500</name>
</gene>
<evidence type="ECO:0000256" key="9">
    <source>
        <dbReference type="ARBA" id="ARBA00047783"/>
    </source>
</evidence>
<dbReference type="OrthoDB" id="8079at2157"/>
<dbReference type="InterPro" id="IPR029063">
    <property type="entry name" value="SAM-dependent_MTases_sf"/>
</dbReference>
<keyword evidence="4" id="KW-0808">Transferase</keyword>
<dbReference type="InterPro" id="IPR030382">
    <property type="entry name" value="MeTrfase_TRM5/TYW2"/>
</dbReference>
<dbReference type="Gene3D" id="3.30.300.110">
    <property type="entry name" value="Met-10+ protein-like domains"/>
    <property type="match status" value="1"/>
</dbReference>
<reference evidence="11 12" key="1">
    <citation type="journal article" date="2015" name="Stand. Genomic Sci.">
        <title>Complete genome sequence of and proposal of Thermofilum uzonense sp. nov. a novel hyperthermophilic crenarchaeon and emended description of the genus Thermofilum.</title>
        <authorList>
            <person name="Toshchakov S.V."/>
            <person name="Korzhenkov A.A."/>
            <person name="Samarov N.I."/>
            <person name="Mazunin I.O."/>
            <person name="Mozhey O.I."/>
            <person name="Shmyr I.S."/>
            <person name="Derbikova K.S."/>
            <person name="Taranov E.A."/>
            <person name="Dominova I.N."/>
            <person name="Bonch-Osmolovskaya E.A."/>
            <person name="Patrushev M.V."/>
            <person name="Podosokorskaya O.A."/>
            <person name="Kublanov I.V."/>
        </authorList>
    </citation>
    <scope>NUCLEOTIDE SEQUENCE [LARGE SCALE GENOMIC DNA]</scope>
    <source>
        <strain evidence="11 12">1807-2</strain>
    </source>
</reference>
<feature type="domain" description="SAM-dependent methyltransferase TRM5/TYW2-type" evidence="10">
    <location>
        <begin position="24"/>
        <end position="283"/>
    </location>
</feature>
<evidence type="ECO:0000256" key="5">
    <source>
        <dbReference type="ARBA" id="ARBA00022691"/>
    </source>
</evidence>
<dbReference type="KEGG" id="thf:MA03_05500"/>
<dbReference type="Proteomes" id="UP000067434">
    <property type="component" value="Chromosome"/>
</dbReference>
<dbReference type="RefSeq" id="WP_052884310.1">
    <property type="nucleotide sequence ID" value="NZ_CP009961.1"/>
</dbReference>
<dbReference type="InterPro" id="IPR056743">
    <property type="entry name" value="TRM5-TYW2-like_MTfase"/>
</dbReference>
<dbReference type="Pfam" id="PF02475">
    <property type="entry name" value="TRM5-TYW2_MTfase"/>
    <property type="match status" value="1"/>
</dbReference>
<dbReference type="EMBL" id="CP009961">
    <property type="protein sequence ID" value="AKG38828.1"/>
    <property type="molecule type" value="Genomic_DNA"/>
</dbReference>
<keyword evidence="3" id="KW-0489">Methyltransferase</keyword>
<dbReference type="PANTHER" id="PTHR23245:SF36">
    <property type="entry name" value="TRNA (GUANINE(37)-N1)-METHYLTRANSFERASE"/>
    <property type="match status" value="1"/>
</dbReference>
<dbReference type="InterPro" id="IPR056744">
    <property type="entry name" value="TRM5/TYW2-like_N"/>
</dbReference>
<evidence type="ECO:0000256" key="3">
    <source>
        <dbReference type="ARBA" id="ARBA00022603"/>
    </source>
</evidence>
<keyword evidence="5" id="KW-0949">S-adenosyl-L-methionine</keyword>
<evidence type="ECO:0000256" key="2">
    <source>
        <dbReference type="ARBA" id="ARBA00022490"/>
    </source>
</evidence>
<protein>
    <recommendedName>
        <fullName evidence="1">tRNA (guanine(37)-N(1))-methyltransferase</fullName>
        <ecNumber evidence="1">2.1.1.228</ecNumber>
    </recommendedName>
    <alternativeName>
        <fullName evidence="7">M1G-methyltransferase</fullName>
    </alternativeName>
    <alternativeName>
        <fullName evidence="8">tRNA [GM37] methyltransferase</fullName>
    </alternativeName>
</protein>
<dbReference type="SUPFAM" id="SSF53335">
    <property type="entry name" value="S-adenosyl-L-methionine-dependent methyltransferases"/>
    <property type="match status" value="1"/>
</dbReference>
<organism evidence="11 12">
    <name type="scientific">Infirmifilum uzonense</name>
    <dbReference type="NCBI Taxonomy" id="1550241"/>
    <lineage>
        <taxon>Archaea</taxon>
        <taxon>Thermoproteota</taxon>
        <taxon>Thermoprotei</taxon>
        <taxon>Thermofilales</taxon>
        <taxon>Thermofilaceae</taxon>
        <taxon>Infirmifilum</taxon>
    </lineage>
</organism>
<dbReference type="PROSITE" id="PS51684">
    <property type="entry name" value="SAM_MT_TRM5_TYW2"/>
    <property type="match status" value="1"/>
</dbReference>
<evidence type="ECO:0000313" key="12">
    <source>
        <dbReference type="Proteomes" id="UP000067434"/>
    </source>
</evidence>
<dbReference type="Gene3D" id="3.40.50.150">
    <property type="entry name" value="Vaccinia Virus protein VP39"/>
    <property type="match status" value="1"/>
</dbReference>
<dbReference type="GeneID" id="25401665"/>
<dbReference type="PANTHER" id="PTHR23245">
    <property type="entry name" value="TRNA METHYLTRANSFERASE"/>
    <property type="match status" value="1"/>
</dbReference>
<evidence type="ECO:0000256" key="4">
    <source>
        <dbReference type="ARBA" id="ARBA00022679"/>
    </source>
</evidence>
<comment type="catalytic activity">
    <reaction evidence="9">
        <text>guanosine(37) in tRNA + S-adenosyl-L-methionine = N(1)-methylguanosine(37) in tRNA + S-adenosyl-L-homocysteine + H(+)</text>
        <dbReference type="Rhea" id="RHEA:36899"/>
        <dbReference type="Rhea" id="RHEA-COMP:10145"/>
        <dbReference type="Rhea" id="RHEA-COMP:10147"/>
        <dbReference type="ChEBI" id="CHEBI:15378"/>
        <dbReference type="ChEBI" id="CHEBI:57856"/>
        <dbReference type="ChEBI" id="CHEBI:59789"/>
        <dbReference type="ChEBI" id="CHEBI:73542"/>
        <dbReference type="ChEBI" id="CHEBI:74269"/>
        <dbReference type="EC" id="2.1.1.228"/>
    </reaction>
</comment>
<evidence type="ECO:0000256" key="6">
    <source>
        <dbReference type="ARBA" id="ARBA00022694"/>
    </source>
</evidence>
<dbReference type="GO" id="GO:0052906">
    <property type="term" value="F:tRNA (guanine(37)-N1)-methyltransferase activity"/>
    <property type="evidence" value="ECO:0007669"/>
    <property type="project" value="UniProtKB-EC"/>
</dbReference>
<evidence type="ECO:0000256" key="1">
    <source>
        <dbReference type="ARBA" id="ARBA00012807"/>
    </source>
</evidence>
<dbReference type="AlphaFoldDB" id="A0A0F7FIT2"/>
<sequence length="286" mass="32362">MVTLRDKLKGYLPDNILGMVPTSFDIVGSKGKAVAIIELPDELEPYSKIIGEKIMEIHKSVKAVYRKMGERRGEYRVRELVLIAGEEVREVIHREHGYVLKLDVTQVYFSPREATERQRVAGKVKPGENVIVMFAGVGPYAIAIARKQPLVNKVVAIEINPVAYKYMVENIRLNKLEDKILPILGDVRLEALKFSGFADRVVMPLPKGAYMFLQEAFGSLKPSGGVIHFYFWDREDTLFQRGFEVVRKVAELKGYQASLLEARVVAPYAPHVYKVVFDVQIKKVGI</sequence>
<dbReference type="FunFam" id="3.30.300.110:FF:000001">
    <property type="entry name" value="tRNA (guanine(37)-N1)-methyltransferase"/>
    <property type="match status" value="1"/>
</dbReference>
<dbReference type="GO" id="GO:0002939">
    <property type="term" value="P:tRNA N1-guanine methylation"/>
    <property type="evidence" value="ECO:0007669"/>
    <property type="project" value="TreeGrafter"/>
</dbReference>
<dbReference type="CDD" id="cd02440">
    <property type="entry name" value="AdoMet_MTases"/>
    <property type="match status" value="1"/>
</dbReference>
<name>A0A0F7FIT2_9CREN</name>